<dbReference type="Pfam" id="PF07833">
    <property type="entry name" value="Cu_amine_oxidN1"/>
    <property type="match status" value="1"/>
</dbReference>
<dbReference type="InterPro" id="IPR036582">
    <property type="entry name" value="Mao_N_sf"/>
</dbReference>
<name>A0A920CYB5_9BACL</name>
<evidence type="ECO:0000256" key="2">
    <source>
        <dbReference type="PROSITE-ProRule" id="PRU00504"/>
    </source>
</evidence>
<evidence type="ECO:0000256" key="3">
    <source>
        <dbReference type="SAM" id="SignalP"/>
    </source>
</evidence>
<dbReference type="SUPFAM" id="SSF101898">
    <property type="entry name" value="NHL repeat"/>
    <property type="match status" value="1"/>
</dbReference>
<dbReference type="RefSeq" id="WP_213514141.1">
    <property type="nucleotide sequence ID" value="NZ_BOSE01000002.1"/>
</dbReference>
<evidence type="ECO:0000313" key="5">
    <source>
        <dbReference type="EMBL" id="GIP15879.1"/>
    </source>
</evidence>
<dbReference type="InterPro" id="IPR001258">
    <property type="entry name" value="NHL_repeat"/>
</dbReference>
<dbReference type="Proteomes" id="UP000683139">
    <property type="component" value="Unassembled WGS sequence"/>
</dbReference>
<keyword evidence="3" id="KW-0732">Signal</keyword>
<comment type="caution">
    <text evidence="5">The sequence shown here is derived from an EMBL/GenBank/DDBJ whole genome shotgun (WGS) entry which is preliminary data.</text>
</comment>
<organism evidence="5 6">
    <name type="scientific">Paenibacillus montaniterrae</name>
    <dbReference type="NCBI Taxonomy" id="429341"/>
    <lineage>
        <taxon>Bacteria</taxon>
        <taxon>Bacillati</taxon>
        <taxon>Bacillota</taxon>
        <taxon>Bacilli</taxon>
        <taxon>Bacillales</taxon>
        <taxon>Paenibacillaceae</taxon>
        <taxon>Paenibacillus</taxon>
    </lineage>
</organism>
<proteinExistence type="predicted"/>
<dbReference type="Gene3D" id="2.120.10.30">
    <property type="entry name" value="TolB, C-terminal domain"/>
    <property type="match status" value="4"/>
</dbReference>
<evidence type="ECO:0000256" key="1">
    <source>
        <dbReference type="ARBA" id="ARBA00022737"/>
    </source>
</evidence>
<sequence>MRKGIRLAIALATCSACMLMPFSAAANQQVYGKKELYELRTLAGQFQPGFNDGSVKTASLFKPTSIIELDHGGLLISDTDNHRLRMLEDDQLTTYSGLILDFDDQGNPIGAYHDGRLDTAFYNEPGGLAQDAAGNIYVADSNNHSIRQITAAGEVKTIAGSGLPGDLDGSKQDARFFYPSDVAIDQQGNIYVADTLNHTIRKIDQAGKVTTLNMRPERVVEFYPGMVADSGGYKDGKLSEALFNEPSGLAVDRNGNLYVSDTGNQRIRYIDFAAQTVTTVAGGGEYAKDSLYVEGAYQDGAAGEARFSSPMGITVAADGSLLIADRNNHAIRMLADGNVYTLAGQGAEHGKADGILSAAMLNEPSDVIELSDGSLAVADANNNKIRIIQRYKAPVHEEDGLIHVIIEGELLQTDVAPQMFNGRTYVPLRALADKLGYAVSYNQANGQVSLVINEGLSYRFSEEDHNIVKQTADGDKALEAVSITYQNRLLIPVRFVTEQLGFDVQWDASSKHVVVRSAVFTE</sequence>
<evidence type="ECO:0000259" key="4">
    <source>
        <dbReference type="Pfam" id="PF07833"/>
    </source>
</evidence>
<dbReference type="AlphaFoldDB" id="A0A920CYB5"/>
<keyword evidence="1" id="KW-0677">Repeat</keyword>
<feature type="repeat" description="NHL" evidence="2">
    <location>
        <begin position="176"/>
        <end position="206"/>
    </location>
</feature>
<dbReference type="InterPro" id="IPR012854">
    <property type="entry name" value="Cu_amine_oxidase-like_N"/>
</dbReference>
<accession>A0A920CYB5</accession>
<reference evidence="5" key="1">
    <citation type="submission" date="2021-03" db="EMBL/GenBank/DDBJ databases">
        <title>Antimicrobial resistance genes in bacteria isolated from Japanese honey, and their potential for conferring macrolide and lincosamide resistance in the American foulbrood pathogen Paenibacillus larvae.</title>
        <authorList>
            <person name="Okamoto M."/>
            <person name="Kumagai M."/>
            <person name="Kanamori H."/>
            <person name="Takamatsu D."/>
        </authorList>
    </citation>
    <scope>NUCLEOTIDE SEQUENCE</scope>
    <source>
        <strain evidence="5">J40TS1</strain>
    </source>
</reference>
<dbReference type="Gene3D" id="3.30.457.10">
    <property type="entry name" value="Copper amine oxidase-like, N-terminal domain"/>
    <property type="match status" value="1"/>
</dbReference>
<dbReference type="PANTHER" id="PTHR13833:SF71">
    <property type="entry name" value="NHL DOMAIN-CONTAINING PROTEIN"/>
    <property type="match status" value="1"/>
</dbReference>
<dbReference type="PROSITE" id="PS51125">
    <property type="entry name" value="NHL"/>
    <property type="match status" value="2"/>
</dbReference>
<feature type="signal peptide" evidence="3">
    <location>
        <begin position="1"/>
        <end position="26"/>
    </location>
</feature>
<keyword evidence="6" id="KW-1185">Reference proteome</keyword>
<dbReference type="SUPFAM" id="SSF55383">
    <property type="entry name" value="Copper amine oxidase, domain N"/>
    <property type="match status" value="2"/>
</dbReference>
<dbReference type="Pfam" id="PF01436">
    <property type="entry name" value="NHL"/>
    <property type="match status" value="4"/>
</dbReference>
<protein>
    <recommendedName>
        <fullName evidence="4">Copper amine oxidase-like N-terminal domain-containing protein</fullName>
    </recommendedName>
</protein>
<gene>
    <name evidence="5" type="ORF">J40TS1_15210</name>
</gene>
<feature type="chain" id="PRO_5039614768" description="Copper amine oxidase-like N-terminal domain-containing protein" evidence="3">
    <location>
        <begin position="27"/>
        <end position="522"/>
    </location>
</feature>
<dbReference type="EMBL" id="BOSE01000002">
    <property type="protein sequence ID" value="GIP15879.1"/>
    <property type="molecule type" value="Genomic_DNA"/>
</dbReference>
<evidence type="ECO:0000313" key="6">
    <source>
        <dbReference type="Proteomes" id="UP000683139"/>
    </source>
</evidence>
<feature type="repeat" description="NHL" evidence="2">
    <location>
        <begin position="231"/>
        <end position="267"/>
    </location>
</feature>
<dbReference type="PANTHER" id="PTHR13833">
    <property type="match status" value="1"/>
</dbReference>
<dbReference type="InterPro" id="IPR011042">
    <property type="entry name" value="6-blade_b-propeller_TolB-like"/>
</dbReference>
<feature type="domain" description="Copper amine oxidase-like N-terminal" evidence="4">
    <location>
        <begin position="406"/>
        <end position="514"/>
    </location>
</feature>